<dbReference type="Pfam" id="PF00173">
    <property type="entry name" value="Cyt-b5"/>
    <property type="match status" value="1"/>
</dbReference>
<dbReference type="EMBL" id="LBQH01000027">
    <property type="protein sequence ID" value="KKP76509.1"/>
    <property type="molecule type" value="Genomic_DNA"/>
</dbReference>
<comment type="caution">
    <text evidence="7">The sequence shown here is derived from an EMBL/GenBank/DDBJ whole genome shotgun (WGS) entry which is preliminary data.</text>
</comment>
<dbReference type="GO" id="GO:0016020">
    <property type="term" value="C:membrane"/>
    <property type="evidence" value="ECO:0007669"/>
    <property type="project" value="TreeGrafter"/>
</dbReference>
<dbReference type="SMART" id="SM01117">
    <property type="entry name" value="Cyt-b5"/>
    <property type="match status" value="1"/>
</dbReference>
<evidence type="ECO:0000256" key="4">
    <source>
        <dbReference type="ARBA" id="ARBA00038168"/>
    </source>
</evidence>
<dbReference type="GO" id="GO:0046872">
    <property type="term" value="F:metal ion binding"/>
    <property type="evidence" value="ECO:0007669"/>
    <property type="project" value="UniProtKB-KW"/>
</dbReference>
<keyword evidence="5" id="KW-1133">Transmembrane helix</keyword>
<dbReference type="Gene3D" id="3.10.120.10">
    <property type="entry name" value="Cytochrome b5-like heme/steroid binding domain"/>
    <property type="match status" value="1"/>
</dbReference>
<keyword evidence="3" id="KW-0408">Iron</keyword>
<evidence type="ECO:0000259" key="6">
    <source>
        <dbReference type="PROSITE" id="PS50255"/>
    </source>
</evidence>
<sequence length="235" mass="26613">MKEISSSVIISAILLLSSVGIVNAYTVGDVATHSSSSSCWVIYDGGVYDITKYLTTHDENLNIRSWCGTDITKEFQTKDGQGEDHKQSSYTLLEQYRIGKISKVVEPVVAEEPITTASLEPVVEDVQQDVVTSTPKEYNLLIPLLLSSVLYWGTYLLVKRNKFFRMNIVKFNGFWNSILLLTLLIPSFGFGIFMIARIKNPSLMNIDFDFKYWLRNLFKTIELEEVGNICKNVLS</sequence>
<feature type="transmembrane region" description="Helical" evidence="5">
    <location>
        <begin position="140"/>
        <end position="158"/>
    </location>
</feature>
<dbReference type="AlphaFoldDB" id="A0A0G0C4B0"/>
<evidence type="ECO:0000313" key="7">
    <source>
        <dbReference type="EMBL" id="KKP76509.1"/>
    </source>
</evidence>
<name>A0A0G0C4B0_9BACT</name>
<dbReference type="SUPFAM" id="SSF55856">
    <property type="entry name" value="Cytochrome b5-like heme/steroid binding domain"/>
    <property type="match status" value="1"/>
</dbReference>
<keyword evidence="5" id="KW-0472">Membrane</keyword>
<keyword evidence="5" id="KW-0812">Transmembrane</keyword>
<feature type="domain" description="Cytochrome b5 heme-binding" evidence="6">
    <location>
        <begin position="22"/>
        <end position="102"/>
    </location>
</feature>
<dbReference type="PANTHER" id="PTHR19359:SF14">
    <property type="entry name" value="CYTOCHROME B5 A"/>
    <property type="match status" value="1"/>
</dbReference>
<dbReference type="InterPro" id="IPR036400">
    <property type="entry name" value="Cyt_B5-like_heme/steroid_sf"/>
</dbReference>
<comment type="similarity">
    <text evidence="4">Belongs to the cytochrome b5 family.</text>
</comment>
<protein>
    <recommendedName>
        <fullName evidence="6">Cytochrome b5 heme-binding domain-containing protein</fullName>
    </recommendedName>
</protein>
<evidence type="ECO:0000256" key="5">
    <source>
        <dbReference type="SAM" id="Phobius"/>
    </source>
</evidence>
<dbReference type="PANTHER" id="PTHR19359">
    <property type="entry name" value="CYTOCHROME B5"/>
    <property type="match status" value="1"/>
</dbReference>
<proteinExistence type="inferred from homology"/>
<evidence type="ECO:0000256" key="3">
    <source>
        <dbReference type="ARBA" id="ARBA00023004"/>
    </source>
</evidence>
<keyword evidence="1" id="KW-0349">Heme</keyword>
<dbReference type="Proteomes" id="UP000034816">
    <property type="component" value="Unassembled WGS sequence"/>
</dbReference>
<evidence type="ECO:0000256" key="1">
    <source>
        <dbReference type="ARBA" id="ARBA00022617"/>
    </source>
</evidence>
<organism evidence="7 8">
    <name type="scientific">candidate division WS6 bacterium GW2011_GWF1_35_23</name>
    <dbReference type="NCBI Taxonomy" id="1619097"/>
    <lineage>
        <taxon>Bacteria</taxon>
        <taxon>Candidatus Dojkabacteria</taxon>
    </lineage>
</organism>
<reference evidence="7 8" key="1">
    <citation type="journal article" date="2015" name="Nature">
        <title>rRNA introns, odd ribosomes, and small enigmatic genomes across a large radiation of phyla.</title>
        <authorList>
            <person name="Brown C.T."/>
            <person name="Hug L.A."/>
            <person name="Thomas B.C."/>
            <person name="Sharon I."/>
            <person name="Castelle C.J."/>
            <person name="Singh A."/>
            <person name="Wilkins M.J."/>
            <person name="Williams K.H."/>
            <person name="Banfield J.F."/>
        </authorList>
    </citation>
    <scope>NUCLEOTIDE SEQUENCE [LARGE SCALE GENOMIC DNA]</scope>
</reference>
<evidence type="ECO:0000313" key="8">
    <source>
        <dbReference type="Proteomes" id="UP000034816"/>
    </source>
</evidence>
<keyword evidence="2" id="KW-0479">Metal-binding</keyword>
<feature type="transmembrane region" description="Helical" evidence="5">
    <location>
        <begin position="178"/>
        <end position="198"/>
    </location>
</feature>
<gene>
    <name evidence="7" type="ORF">UR73_C0027G0010</name>
</gene>
<dbReference type="GO" id="GO:0020037">
    <property type="term" value="F:heme binding"/>
    <property type="evidence" value="ECO:0007669"/>
    <property type="project" value="TreeGrafter"/>
</dbReference>
<accession>A0A0G0C4B0</accession>
<dbReference type="PROSITE" id="PS50255">
    <property type="entry name" value="CYTOCHROME_B5_2"/>
    <property type="match status" value="1"/>
</dbReference>
<evidence type="ECO:0000256" key="2">
    <source>
        <dbReference type="ARBA" id="ARBA00022723"/>
    </source>
</evidence>
<dbReference type="InterPro" id="IPR050668">
    <property type="entry name" value="Cytochrome_b5"/>
</dbReference>
<dbReference type="InterPro" id="IPR001199">
    <property type="entry name" value="Cyt_B5-like_heme/steroid-bd"/>
</dbReference>